<dbReference type="SUPFAM" id="SSF54427">
    <property type="entry name" value="NTF2-like"/>
    <property type="match status" value="1"/>
</dbReference>
<dbReference type="Proteomes" id="UP001519654">
    <property type="component" value="Unassembled WGS sequence"/>
</dbReference>
<name>A0ABS5YMN9_9ACTN</name>
<gene>
    <name evidence="4" type="ORF">KOI35_14555</name>
</gene>
<evidence type="ECO:0000259" key="3">
    <source>
        <dbReference type="Pfam" id="PF12680"/>
    </source>
</evidence>
<evidence type="ECO:0000313" key="5">
    <source>
        <dbReference type="Proteomes" id="UP001519654"/>
    </source>
</evidence>
<feature type="signal peptide" evidence="2">
    <location>
        <begin position="1"/>
        <end position="24"/>
    </location>
</feature>
<feature type="compositionally biased region" description="Low complexity" evidence="1">
    <location>
        <begin position="24"/>
        <end position="42"/>
    </location>
</feature>
<feature type="chain" id="PRO_5047527216" evidence="2">
    <location>
        <begin position="25"/>
        <end position="153"/>
    </location>
</feature>
<keyword evidence="5" id="KW-1185">Reference proteome</keyword>
<dbReference type="PROSITE" id="PS51257">
    <property type="entry name" value="PROKAR_LIPOPROTEIN"/>
    <property type="match status" value="1"/>
</dbReference>
<keyword evidence="2" id="KW-0732">Signal</keyword>
<sequence>MRRIALLGITSLFVLAGCDSPSTATPSATGAASATGTAPSAGNAPSGSEAVAAPAQAYVDAVAARDLGALAEAFAPDAVVIDVTRRIEGRDAIREWADNEVIGGSLRVLSATPMDGGQDLLVHWAPSGSAGWEARYRFTMNGSHITQADLQYA</sequence>
<comment type="caution">
    <text evidence="4">The sequence shown here is derived from an EMBL/GenBank/DDBJ whole genome shotgun (WGS) entry which is preliminary data.</text>
</comment>
<dbReference type="RefSeq" id="WP_215787585.1">
    <property type="nucleotide sequence ID" value="NZ_JAHKKG010000004.1"/>
</dbReference>
<organism evidence="4 5">
    <name type="scientific">Paractinoplanes bogorensis</name>
    <dbReference type="NCBI Taxonomy" id="1610840"/>
    <lineage>
        <taxon>Bacteria</taxon>
        <taxon>Bacillati</taxon>
        <taxon>Actinomycetota</taxon>
        <taxon>Actinomycetes</taxon>
        <taxon>Micromonosporales</taxon>
        <taxon>Micromonosporaceae</taxon>
        <taxon>Paractinoplanes</taxon>
    </lineage>
</organism>
<feature type="domain" description="SnoaL-like" evidence="3">
    <location>
        <begin position="56"/>
        <end position="134"/>
    </location>
</feature>
<accession>A0ABS5YMN9</accession>
<dbReference type="EMBL" id="JAHKKG010000004">
    <property type="protein sequence ID" value="MBU2664721.1"/>
    <property type="molecule type" value="Genomic_DNA"/>
</dbReference>
<dbReference type="Pfam" id="PF12680">
    <property type="entry name" value="SnoaL_2"/>
    <property type="match status" value="1"/>
</dbReference>
<evidence type="ECO:0000256" key="1">
    <source>
        <dbReference type="SAM" id="MobiDB-lite"/>
    </source>
</evidence>
<evidence type="ECO:0000313" key="4">
    <source>
        <dbReference type="EMBL" id="MBU2664721.1"/>
    </source>
</evidence>
<dbReference type="Gene3D" id="3.10.450.50">
    <property type="match status" value="1"/>
</dbReference>
<feature type="region of interest" description="Disordered" evidence="1">
    <location>
        <begin position="24"/>
        <end position="47"/>
    </location>
</feature>
<proteinExistence type="predicted"/>
<dbReference type="InterPro" id="IPR037401">
    <property type="entry name" value="SnoaL-like"/>
</dbReference>
<reference evidence="4 5" key="1">
    <citation type="submission" date="2021-06" db="EMBL/GenBank/DDBJ databases">
        <title>Actinoplanes lichenicola sp. nov., and Actinoplanes ovalisporus sp. nov., isolated from lichen in Thailand.</title>
        <authorList>
            <person name="Saeng-In P."/>
            <person name="Kanchanasin P."/>
            <person name="Yuki M."/>
            <person name="Kudo T."/>
            <person name="Ohkuma M."/>
            <person name="Phongsopitanun W."/>
            <person name="Tanasupawat S."/>
        </authorList>
    </citation>
    <scope>NUCLEOTIDE SEQUENCE [LARGE SCALE GENOMIC DNA]</scope>
    <source>
        <strain evidence="4 5">NBRC 110975</strain>
    </source>
</reference>
<evidence type="ECO:0000256" key="2">
    <source>
        <dbReference type="SAM" id="SignalP"/>
    </source>
</evidence>
<protein>
    <submittedName>
        <fullName evidence="4">Nuclear transport factor 2 family protein</fullName>
    </submittedName>
</protein>
<dbReference type="InterPro" id="IPR032710">
    <property type="entry name" value="NTF2-like_dom_sf"/>
</dbReference>